<feature type="region of interest" description="Disordered" evidence="1">
    <location>
        <begin position="1145"/>
        <end position="1227"/>
    </location>
</feature>
<evidence type="ECO:0000313" key="2">
    <source>
        <dbReference type="EMBL" id="KAK9889862.1"/>
    </source>
</evidence>
<sequence length="1498" mass="169206">MDIMKESDNDSESNHVLTYYKKYTQNPELCKYFTGPEASIKISTNPSLKKDVASINKASTSNDRLNTISDNTNITEVNQDEDTEHKNISPSSSIASIKKLEWDNGADIGYNNSYKCSTIKSASFPSLFVNDTSYLNEENYISKNIKQVRSMYHQLTFVPEPECCSFQTKSSTLKTQTVDTSSNEAISKVHSSLSSGSEKNKLYLQRRIGQPNAYSTPYDEVSSKGSFNDLYKETPVIRGQEKPKRNLNKNNSDGTSGNYIDSDKDVMLYKTIDNCCLSSEPVSIEKHQPSDRNKCNENPIQQVNNVQREVNLCLTKPIFVECIYSGNKYKMNKKSQKNSKSIQTESLQNNKKIIHYNSTKVCNPEIQKIEYVKYKNDELNCDMFLDEEISLELKQTEPYTEVTSEEGLCVVNDIKKSENGYKKKYLTTAAKMEDIQVITEKEYKEYQVQIDNESKSEYVHEKSENLEVVNPIKVSSFIGTNCSLSSQENSSGCSKFEKVLHQSESPVKENSPVTSNKSATDEMILAEMISLNQSRDLNTDIKRSINILQKLLNSKKYDEATKKYYIKKIVEKIVESKYSDDSTSSSEFFQPKKRNVVELSTQQKIGMPKNKSDKTMGSKIQLMQNIPWYPVHDTKYISKNNSNINCEVIKTDLYTDLKKGENTSPCFSKDDVDLVMDGKTSGDSENLNKLMVNSDCNVKHTVEIASSHRSVDHVVPKQPQLNDNTDQINNKNWKYIKTLSERLLENRDKIGQGDYLLKVATNERQHQLSWIKNEIKHLNKLKEMLERKLRPKTEMEGVISSLLKMHVDDVKGFSKNHNVFICSKCSTSKVQCKCDYSETPAGNQRMKKPANLVSGYYTIQTQLDRNGNLLDLTVYDEKGIKTYNYQHDGIADNVLITSKNRNTSIKLKPNAARQIGCMKSKECKCCGQLFSVPADKPEICCCLKCQNAHLLQNSTSSSDKNVAKHCKLQLQPKLLDKKPQSICTCKKCSSKSKQGDQDIIEAPTACQQSSSSSSFNYNIHFIKPKTDSKDVCNKYVEEILKSKCSCQKVTFMKQIALDKCTCRSEELLINANKNLDQRSSITESSTVMNTDTDKSEVTREPPNCDVCPRCRRKSLRCICFPRFLPKQPKLMGSVINGPKFIQKKLERVGTNRGRSTHFDSRLTSEHRPPPSRTISSSSDSKSETKFPPTKKIPVDVAVGKDTNVKQDERESNTGNSNAPSESPQSHLKELDAGTENLENQAKKVQCCRACKTCKSTSPRPILVQGNDNENNRGLSRTSPSRDNDADKNQPVKCHPQCQDLKLKKTKSSVKKGCQCCTCTDCGSQTKRFGDKNARCQCCVCENCGIQASLDGNNRKPILSKWCQPKQAKTQVQRTISQPYSEQPPYRTQIISNQFEVYSSHNQARTDFRNSPQASNMDISPHSAKWFHNQAHTGDAISVTQPNTKSQSKKCCCALDDCKCCQTSTHEAKNVQYSAFKQCLCQTESKEETSTGCSCKGRK</sequence>
<dbReference type="Proteomes" id="UP001431783">
    <property type="component" value="Unassembled WGS sequence"/>
</dbReference>
<keyword evidence="3" id="KW-1185">Reference proteome</keyword>
<evidence type="ECO:0000256" key="1">
    <source>
        <dbReference type="SAM" id="MobiDB-lite"/>
    </source>
</evidence>
<feature type="region of interest" description="Disordered" evidence="1">
    <location>
        <begin position="1261"/>
        <end position="1290"/>
    </location>
</feature>
<proteinExistence type="predicted"/>
<gene>
    <name evidence="2" type="ORF">WA026_007228</name>
</gene>
<feature type="compositionally biased region" description="Basic and acidic residues" evidence="1">
    <location>
        <begin position="1202"/>
        <end position="1211"/>
    </location>
</feature>
<organism evidence="2 3">
    <name type="scientific">Henosepilachna vigintioctopunctata</name>
    <dbReference type="NCBI Taxonomy" id="420089"/>
    <lineage>
        <taxon>Eukaryota</taxon>
        <taxon>Metazoa</taxon>
        <taxon>Ecdysozoa</taxon>
        <taxon>Arthropoda</taxon>
        <taxon>Hexapoda</taxon>
        <taxon>Insecta</taxon>
        <taxon>Pterygota</taxon>
        <taxon>Neoptera</taxon>
        <taxon>Endopterygota</taxon>
        <taxon>Coleoptera</taxon>
        <taxon>Polyphaga</taxon>
        <taxon>Cucujiformia</taxon>
        <taxon>Coccinelloidea</taxon>
        <taxon>Coccinellidae</taxon>
        <taxon>Epilachninae</taxon>
        <taxon>Epilachnini</taxon>
        <taxon>Henosepilachna</taxon>
    </lineage>
</organism>
<feature type="compositionally biased region" description="Basic and acidic residues" evidence="1">
    <location>
        <begin position="1156"/>
        <end position="1168"/>
    </location>
</feature>
<evidence type="ECO:0000313" key="3">
    <source>
        <dbReference type="Proteomes" id="UP001431783"/>
    </source>
</evidence>
<feature type="compositionally biased region" description="Polar residues" evidence="1">
    <location>
        <begin position="1212"/>
        <end position="1225"/>
    </location>
</feature>
<name>A0AAW1VC32_9CUCU</name>
<comment type="caution">
    <text evidence="2">The sequence shown here is derived from an EMBL/GenBank/DDBJ whole genome shotgun (WGS) entry which is preliminary data.</text>
</comment>
<feature type="compositionally biased region" description="Polar residues" evidence="1">
    <location>
        <begin position="1265"/>
        <end position="1278"/>
    </location>
</feature>
<feature type="region of interest" description="Disordered" evidence="1">
    <location>
        <begin position="238"/>
        <end position="258"/>
    </location>
</feature>
<accession>A0AAW1VC32</accession>
<protein>
    <submittedName>
        <fullName evidence="2">Uncharacterized protein</fullName>
    </submittedName>
</protein>
<feature type="compositionally biased region" description="Basic and acidic residues" evidence="1">
    <location>
        <begin position="1279"/>
        <end position="1289"/>
    </location>
</feature>
<dbReference type="EMBL" id="JARQZJ010000123">
    <property type="protein sequence ID" value="KAK9889862.1"/>
    <property type="molecule type" value="Genomic_DNA"/>
</dbReference>
<feature type="compositionally biased region" description="Polar residues" evidence="1">
    <location>
        <begin position="248"/>
        <end position="258"/>
    </location>
</feature>
<reference evidence="2 3" key="1">
    <citation type="submission" date="2023-03" db="EMBL/GenBank/DDBJ databases">
        <title>Genome insight into feeding habits of ladybird beetles.</title>
        <authorList>
            <person name="Li H.-S."/>
            <person name="Huang Y.-H."/>
            <person name="Pang H."/>
        </authorList>
    </citation>
    <scope>NUCLEOTIDE SEQUENCE [LARGE SCALE GENOMIC DNA]</scope>
    <source>
        <strain evidence="2">SYSU_2023b</strain>
        <tissue evidence="2">Whole body</tissue>
    </source>
</reference>